<evidence type="ECO:0000256" key="9">
    <source>
        <dbReference type="SAM" id="MobiDB-lite"/>
    </source>
</evidence>
<dbReference type="InterPro" id="IPR040193">
    <property type="entry name" value="EFHC1/EFHC2/EFHB"/>
</dbReference>
<keyword evidence="8" id="KW-0966">Cell projection</keyword>
<organism evidence="11 12">
    <name type="scientific">Acropora cervicornis</name>
    <name type="common">Staghorn coral</name>
    <dbReference type="NCBI Taxonomy" id="6130"/>
    <lineage>
        <taxon>Eukaryota</taxon>
        <taxon>Metazoa</taxon>
        <taxon>Cnidaria</taxon>
        <taxon>Anthozoa</taxon>
        <taxon>Hexacorallia</taxon>
        <taxon>Scleractinia</taxon>
        <taxon>Astrocoeniina</taxon>
        <taxon>Acroporidae</taxon>
        <taxon>Acropora</taxon>
    </lineage>
</organism>
<evidence type="ECO:0000256" key="8">
    <source>
        <dbReference type="ARBA" id="ARBA00023273"/>
    </source>
</evidence>
<name>A0AAD9PRG9_ACRCE</name>
<reference evidence="11" key="1">
    <citation type="journal article" date="2023" name="G3 (Bethesda)">
        <title>Whole genome assembly and annotation of the endangered Caribbean coral Acropora cervicornis.</title>
        <authorList>
            <person name="Selwyn J.D."/>
            <person name="Vollmer S.V."/>
        </authorList>
    </citation>
    <scope>NUCLEOTIDE SEQUENCE</scope>
    <source>
        <strain evidence="11">K2</strain>
    </source>
</reference>
<accession>A0AAD9PRG9</accession>
<keyword evidence="12" id="KW-1185">Reference proteome</keyword>
<evidence type="ECO:0000256" key="5">
    <source>
        <dbReference type="ARBA" id="ARBA00022846"/>
    </source>
</evidence>
<evidence type="ECO:0000313" key="12">
    <source>
        <dbReference type="Proteomes" id="UP001249851"/>
    </source>
</evidence>
<dbReference type="Gene3D" id="1.10.238.10">
    <property type="entry name" value="EF-hand"/>
    <property type="match status" value="1"/>
</dbReference>
<evidence type="ECO:0000256" key="1">
    <source>
        <dbReference type="ARBA" id="ARBA00004611"/>
    </source>
</evidence>
<keyword evidence="4" id="KW-0106">Calcium</keyword>
<dbReference type="PROSITE" id="PS00018">
    <property type="entry name" value="EF_HAND_1"/>
    <property type="match status" value="1"/>
</dbReference>
<dbReference type="AlphaFoldDB" id="A0AAD9PRG9"/>
<dbReference type="InterPro" id="IPR002048">
    <property type="entry name" value="EF_hand_dom"/>
</dbReference>
<protein>
    <submittedName>
        <fullName evidence="11">EF-hand domain-containing family member B</fullName>
    </submittedName>
</protein>
<evidence type="ECO:0000256" key="6">
    <source>
        <dbReference type="ARBA" id="ARBA00023069"/>
    </source>
</evidence>
<dbReference type="PROSITE" id="PS50222">
    <property type="entry name" value="EF_HAND_2"/>
    <property type="match status" value="1"/>
</dbReference>
<reference evidence="11" key="2">
    <citation type="journal article" date="2023" name="Science">
        <title>Genomic signatures of disease resistance in endangered staghorn corals.</title>
        <authorList>
            <person name="Vollmer S.V."/>
            <person name="Selwyn J.D."/>
            <person name="Despard B.A."/>
            <person name="Roesel C.L."/>
        </authorList>
    </citation>
    <scope>NUCLEOTIDE SEQUENCE</scope>
    <source>
        <strain evidence="11">K2</strain>
    </source>
</reference>
<feature type="region of interest" description="Disordered" evidence="9">
    <location>
        <begin position="110"/>
        <end position="136"/>
    </location>
</feature>
<dbReference type="PANTHER" id="PTHR12086:SF12">
    <property type="entry name" value="EF-HAND DOMAIN-CONTAINING FAMILY MEMBER B"/>
    <property type="match status" value="1"/>
</dbReference>
<evidence type="ECO:0000313" key="11">
    <source>
        <dbReference type="EMBL" id="KAK2547717.1"/>
    </source>
</evidence>
<dbReference type="InterPro" id="IPR011992">
    <property type="entry name" value="EF-hand-dom_pair"/>
</dbReference>
<feature type="compositionally biased region" description="Basic and acidic residues" evidence="9">
    <location>
        <begin position="369"/>
        <end position="389"/>
    </location>
</feature>
<keyword evidence="6" id="KW-0969">Cilium</keyword>
<dbReference type="EMBL" id="JARQWQ010000170">
    <property type="protein sequence ID" value="KAK2547717.1"/>
    <property type="molecule type" value="Genomic_DNA"/>
</dbReference>
<evidence type="ECO:0000256" key="3">
    <source>
        <dbReference type="ARBA" id="ARBA00022737"/>
    </source>
</evidence>
<dbReference type="Proteomes" id="UP001249851">
    <property type="component" value="Unassembled WGS sequence"/>
</dbReference>
<feature type="domain" description="EF-hand" evidence="10">
    <location>
        <begin position="326"/>
        <end position="361"/>
    </location>
</feature>
<dbReference type="GO" id="GO:0005509">
    <property type="term" value="F:calcium ion binding"/>
    <property type="evidence" value="ECO:0007669"/>
    <property type="project" value="InterPro"/>
</dbReference>
<evidence type="ECO:0000259" key="10">
    <source>
        <dbReference type="PROSITE" id="PS50222"/>
    </source>
</evidence>
<proteinExistence type="predicted"/>
<feature type="region of interest" description="Disordered" evidence="9">
    <location>
        <begin position="365"/>
        <end position="389"/>
    </location>
</feature>
<gene>
    <name evidence="11" type="ORF">P5673_032237</name>
</gene>
<keyword evidence="5" id="KW-0282">Flagellum</keyword>
<dbReference type="PANTHER" id="PTHR12086">
    <property type="entry name" value="EF-HAND DOMAIN C-TERMINAL CONTAINING PROTEIN"/>
    <property type="match status" value="1"/>
</dbReference>
<comment type="caution">
    <text evidence="11">The sequence shown here is derived from an EMBL/GenBank/DDBJ whole genome shotgun (WGS) entry which is preliminary data.</text>
</comment>
<keyword evidence="7" id="KW-0206">Cytoskeleton</keyword>
<evidence type="ECO:0000256" key="2">
    <source>
        <dbReference type="ARBA" id="ARBA00022490"/>
    </source>
</evidence>
<keyword evidence="3" id="KW-0677">Repeat</keyword>
<evidence type="ECO:0000256" key="4">
    <source>
        <dbReference type="ARBA" id="ARBA00022837"/>
    </source>
</evidence>
<sequence>MLSNIGKFVDRNPGITAAGKLFNVTGENSRDCMQIQELPTRPETVKKFRGTTQPEAGKERVFYGRANDVDIASQMSHGVSTKTSLVSGDLVNPTRRSLFSQRMLEKKESVYASRRKAPLGTCHDQKPGLPQGVDPTDVMYGVQTIKDGSAGEMVNPSKTAAQVNTESQEGKHLYKVSHHDFEVGEMVDRKYDWSRIPKESKFGIETPHNNDGIHVRKTLKWLHDTQQEKTTKIVSKRVDDFRERTQPQLGKVHDPIKETLRVAPDHIFGVMVKPDEYGAGDLIHMRVPSKFLRGHDRERAVLAAVRHHLKKANYHNFHDLKAAFEYYDKLLESLLAYCDVDGDGQINYAEFANFLNWKDKMLPGGMHSTKKESEEGVKENQEKGETSPTRIEKQIDKAVGGWKTSSSQFNAVTGGIRTSGWRAYGVPTIRSDLPAPITRRVADSTVSVESFRGIMDEVNAQKLAEAQVV</sequence>
<evidence type="ECO:0000256" key="7">
    <source>
        <dbReference type="ARBA" id="ARBA00023212"/>
    </source>
</evidence>
<comment type="subcellular location">
    <subcellularLocation>
        <location evidence="1">Cytoplasm</location>
        <location evidence="1">Cytoskeleton</location>
        <location evidence="1">Flagellum axoneme</location>
    </subcellularLocation>
</comment>
<dbReference type="InterPro" id="IPR018247">
    <property type="entry name" value="EF_Hand_1_Ca_BS"/>
</dbReference>
<keyword evidence="2" id="KW-0963">Cytoplasm</keyword>
<dbReference type="SUPFAM" id="SSF47473">
    <property type="entry name" value="EF-hand"/>
    <property type="match status" value="1"/>
</dbReference>